<dbReference type="InterPro" id="IPR006195">
    <property type="entry name" value="aa-tRNA-synth_II"/>
</dbReference>
<dbReference type="InterPro" id="IPR004517">
    <property type="entry name" value="HisZ"/>
</dbReference>
<comment type="caution">
    <text evidence="12">The sequence shown here is derived from an EMBL/GenBank/DDBJ whole genome shotgun (WGS) entry which is preliminary data.</text>
</comment>
<evidence type="ECO:0000256" key="3">
    <source>
        <dbReference type="ARBA" id="ARBA00005539"/>
    </source>
</evidence>
<evidence type="ECO:0000256" key="1">
    <source>
        <dbReference type="ARBA" id="ARBA00004496"/>
    </source>
</evidence>
<comment type="similarity">
    <text evidence="3 9">Belongs to the class-II aminoacyl-tRNA synthetase family. HisZ subfamily.</text>
</comment>
<keyword evidence="6 9" id="KW-0028">Amino-acid biosynthesis</keyword>
<dbReference type="PANTHER" id="PTHR43707:SF6">
    <property type="entry name" value="ATP PHOSPHORIBOSYLTRANSFERASE REGULATORY SUBUNIT"/>
    <property type="match status" value="1"/>
</dbReference>
<dbReference type="PROSITE" id="PS50862">
    <property type="entry name" value="AA_TRNA_LIGASE_II"/>
    <property type="match status" value="1"/>
</dbReference>
<evidence type="ECO:0000259" key="11">
    <source>
        <dbReference type="PROSITE" id="PS50862"/>
    </source>
</evidence>
<evidence type="ECO:0000313" key="12">
    <source>
        <dbReference type="EMBL" id="KPU44970.1"/>
    </source>
</evidence>
<proteinExistence type="inferred from homology"/>
<dbReference type="Gene3D" id="3.30.930.10">
    <property type="entry name" value="Bira Bifunctional Protein, Domain 2"/>
    <property type="match status" value="1"/>
</dbReference>
<reference evidence="12 13" key="1">
    <citation type="submission" date="2015-09" db="EMBL/GenBank/DDBJ databases">
        <title>Genome sequence of Oxobacter pfennigii DSM 3222.</title>
        <authorList>
            <person name="Poehlein A."/>
            <person name="Bengelsdorf F.R."/>
            <person name="Schiel-Bengelsdorf B."/>
            <person name="Duerre P."/>
            <person name="Daniel R."/>
        </authorList>
    </citation>
    <scope>NUCLEOTIDE SEQUENCE [LARGE SCALE GENOMIC DNA]</scope>
    <source>
        <strain evidence="12 13">DSM 3222</strain>
    </source>
</reference>
<dbReference type="NCBIfam" id="TIGR00443">
    <property type="entry name" value="hisZ_biosyn_reg"/>
    <property type="match status" value="1"/>
</dbReference>
<dbReference type="AlphaFoldDB" id="A0A0P9AHN0"/>
<dbReference type="InterPro" id="IPR004516">
    <property type="entry name" value="HisRS/HisZ"/>
</dbReference>
<evidence type="ECO:0000313" key="13">
    <source>
        <dbReference type="Proteomes" id="UP000050326"/>
    </source>
</evidence>
<dbReference type="CDD" id="cd00773">
    <property type="entry name" value="HisRS-like_core"/>
    <property type="match status" value="1"/>
</dbReference>
<dbReference type="InterPro" id="IPR041715">
    <property type="entry name" value="HisRS-like_core"/>
</dbReference>
<feature type="binding site" evidence="10">
    <location>
        <begin position="272"/>
        <end position="273"/>
    </location>
    <ligand>
        <name>L-histidine</name>
        <dbReference type="ChEBI" id="CHEBI:57595"/>
    </ligand>
</feature>
<feature type="binding site" evidence="10">
    <location>
        <position position="124"/>
    </location>
    <ligand>
        <name>L-histidine</name>
        <dbReference type="ChEBI" id="CHEBI:57595"/>
    </ligand>
</feature>
<dbReference type="RefSeq" id="WP_054874518.1">
    <property type="nucleotide sequence ID" value="NZ_LKET01000028.1"/>
</dbReference>
<evidence type="ECO:0000256" key="6">
    <source>
        <dbReference type="ARBA" id="ARBA00022605"/>
    </source>
</evidence>
<organism evidence="12 13">
    <name type="scientific">Oxobacter pfennigii</name>
    <dbReference type="NCBI Taxonomy" id="36849"/>
    <lineage>
        <taxon>Bacteria</taxon>
        <taxon>Bacillati</taxon>
        <taxon>Bacillota</taxon>
        <taxon>Clostridia</taxon>
        <taxon>Eubacteriales</taxon>
        <taxon>Clostridiaceae</taxon>
        <taxon>Oxobacter</taxon>
    </lineage>
</organism>
<dbReference type="GO" id="GO:0006427">
    <property type="term" value="P:histidyl-tRNA aminoacylation"/>
    <property type="evidence" value="ECO:0007669"/>
    <property type="project" value="TreeGrafter"/>
</dbReference>
<evidence type="ECO:0000256" key="10">
    <source>
        <dbReference type="PIRSR" id="PIRSR001549-1"/>
    </source>
</evidence>
<dbReference type="Pfam" id="PF13393">
    <property type="entry name" value="tRNA-synt_His"/>
    <property type="match status" value="1"/>
</dbReference>
<feature type="domain" description="Aminoacyl-transfer RNA synthetases class-II family profile" evidence="11">
    <location>
        <begin position="23"/>
        <end position="322"/>
    </location>
</feature>
<dbReference type="GO" id="GO:0000105">
    <property type="term" value="P:L-histidine biosynthetic process"/>
    <property type="evidence" value="ECO:0007669"/>
    <property type="project" value="UniProtKB-UniRule"/>
</dbReference>
<evidence type="ECO:0000256" key="7">
    <source>
        <dbReference type="ARBA" id="ARBA00023102"/>
    </source>
</evidence>
<comment type="function">
    <text evidence="8 9">Required for the first step of histidine biosynthesis. May allow the feedback regulation of ATP phosphoribosyltransferase activity by histidine.</text>
</comment>
<keyword evidence="7 9" id="KW-0368">Histidine biosynthesis</keyword>
<evidence type="ECO:0000256" key="2">
    <source>
        <dbReference type="ARBA" id="ARBA00004667"/>
    </source>
</evidence>
<evidence type="ECO:0000256" key="9">
    <source>
        <dbReference type="HAMAP-Rule" id="MF_00125"/>
    </source>
</evidence>
<evidence type="ECO:0000256" key="5">
    <source>
        <dbReference type="ARBA" id="ARBA00022490"/>
    </source>
</evidence>
<gene>
    <name evidence="9 12" type="primary">hisZ</name>
    <name evidence="12" type="ORF">OXPF_14480</name>
</gene>
<keyword evidence="12" id="KW-0328">Glycosyltransferase</keyword>
<dbReference type="Proteomes" id="UP000050326">
    <property type="component" value="Unassembled WGS sequence"/>
</dbReference>
<dbReference type="PANTHER" id="PTHR43707">
    <property type="entry name" value="HISTIDYL-TRNA SYNTHETASE"/>
    <property type="match status" value="1"/>
</dbReference>
<dbReference type="GO" id="GO:0016757">
    <property type="term" value="F:glycosyltransferase activity"/>
    <property type="evidence" value="ECO:0007669"/>
    <property type="project" value="UniProtKB-KW"/>
</dbReference>
<dbReference type="PATRIC" id="fig|36849.3.peg.1535"/>
<accession>A0A0P9AHN0</accession>
<dbReference type="InterPro" id="IPR045864">
    <property type="entry name" value="aa-tRNA-synth_II/BPL/LPL"/>
</dbReference>
<dbReference type="PIRSF" id="PIRSF001549">
    <property type="entry name" value="His-tRNA_synth"/>
    <property type="match status" value="1"/>
</dbReference>
<dbReference type="STRING" id="36849.OXPF_14480"/>
<keyword evidence="5 9" id="KW-0963">Cytoplasm</keyword>
<keyword evidence="12" id="KW-0808">Transferase</keyword>
<evidence type="ECO:0000256" key="4">
    <source>
        <dbReference type="ARBA" id="ARBA00020397"/>
    </source>
</evidence>
<sequence length="415" mass="47708">MNEYIFKTPEGFNDLLYNECYNRTEVEGIVRNIFNTHGYMEVDTPTLEYYDLFSCKIDALPQERMFKLFDLKGRILVLRPDITVPIMRMSITKMEKLDYPIRLSYFGNVFRNDLKNLINCEYRQAGIEILGAASISADAEIIGVTIETLLKTGVEDFRIDIGQVKLFKALTSSIYDEELLNNIHEAVSNKDRYSIEKLLEQSDIPDEKKQGLLRLPWLFGTTEIIDGIEEYFTGSDERKALEELKSLINILRYWGYEKYISIDLGMVQSLNYYSGIIFRGYATECGFSICWGGRYDYLSQNFDRNISSAGCALGINRIIEVLGRKGSLKEMKSADYLITTWNGILNDVAFKISNNLRSKGFIVENDLVYDDKKTLEYCKNRGINKIIKVLDNDIVLIKDLVNDSEVKYSLSCLIG</sequence>
<keyword evidence="13" id="KW-1185">Reference proteome</keyword>
<dbReference type="SUPFAM" id="SSF55681">
    <property type="entry name" value="Class II aaRS and biotin synthetases"/>
    <property type="match status" value="1"/>
</dbReference>
<name>A0A0P9AHN0_9CLOT</name>
<dbReference type="EMBL" id="LKET01000028">
    <property type="protein sequence ID" value="KPU44970.1"/>
    <property type="molecule type" value="Genomic_DNA"/>
</dbReference>
<comment type="subcellular location">
    <subcellularLocation>
        <location evidence="1 9">Cytoplasm</location>
    </subcellularLocation>
</comment>
<comment type="subunit">
    <text evidence="9">Heteromultimer composed of HisG and HisZ subunits.</text>
</comment>
<feature type="binding site" evidence="10">
    <location>
        <position position="128"/>
    </location>
    <ligand>
        <name>L-histidine</name>
        <dbReference type="ChEBI" id="CHEBI:57595"/>
    </ligand>
</feature>
<feature type="binding site" evidence="10">
    <location>
        <begin position="81"/>
        <end position="83"/>
    </location>
    <ligand>
        <name>L-histidine</name>
        <dbReference type="ChEBI" id="CHEBI:57595"/>
    </ligand>
</feature>
<dbReference type="GO" id="GO:0005737">
    <property type="term" value="C:cytoplasm"/>
    <property type="evidence" value="ECO:0007669"/>
    <property type="project" value="UniProtKB-SubCell"/>
</dbReference>
<dbReference type="GO" id="GO:0140096">
    <property type="term" value="F:catalytic activity, acting on a protein"/>
    <property type="evidence" value="ECO:0007669"/>
    <property type="project" value="UniProtKB-ARBA"/>
</dbReference>
<dbReference type="OrthoDB" id="9800814at2"/>
<comment type="miscellaneous">
    <text evidence="9">This function is generally fulfilled by the C-terminal part of HisG, which is missing in some bacteria such as this one.</text>
</comment>
<dbReference type="UniPathway" id="UPA00031">
    <property type="reaction ID" value="UER00006"/>
</dbReference>
<evidence type="ECO:0000256" key="8">
    <source>
        <dbReference type="ARBA" id="ARBA00025246"/>
    </source>
</evidence>
<dbReference type="GO" id="GO:0004821">
    <property type="term" value="F:histidine-tRNA ligase activity"/>
    <property type="evidence" value="ECO:0007669"/>
    <property type="project" value="TreeGrafter"/>
</dbReference>
<protein>
    <recommendedName>
        <fullName evidence="4 9">ATP phosphoribosyltransferase regulatory subunit</fullName>
    </recommendedName>
</protein>
<dbReference type="HAMAP" id="MF_00125">
    <property type="entry name" value="HisZ"/>
    <property type="match status" value="1"/>
</dbReference>
<comment type="pathway">
    <text evidence="2 9">Amino-acid biosynthesis; L-histidine biosynthesis; L-histidine from 5-phospho-alpha-D-ribose 1-diphosphate: step 1/9.</text>
</comment>
<feature type="binding site" evidence="10">
    <location>
        <position position="111"/>
    </location>
    <ligand>
        <name>L-histidine</name>
        <dbReference type="ChEBI" id="CHEBI:57595"/>
    </ligand>
</feature>